<reference evidence="1" key="1">
    <citation type="submission" date="2021-01" db="EMBL/GenBank/DDBJ databases">
        <authorList>
            <person name="Zahm M."/>
            <person name="Roques C."/>
            <person name="Cabau C."/>
            <person name="Klopp C."/>
            <person name="Donnadieu C."/>
            <person name="Jouanno E."/>
            <person name="Lampietro C."/>
            <person name="Louis A."/>
            <person name="Herpin A."/>
            <person name="Echchiki A."/>
            <person name="Berthelot C."/>
            <person name="Parey E."/>
            <person name="Roest-Crollius H."/>
            <person name="Braasch I."/>
            <person name="Postlethwait J."/>
            <person name="Bobe J."/>
            <person name="Montfort J."/>
            <person name="Bouchez O."/>
            <person name="Begum T."/>
            <person name="Mejri S."/>
            <person name="Adams A."/>
            <person name="Chen W.-J."/>
            <person name="Guiguen Y."/>
        </authorList>
    </citation>
    <scope>NUCLEOTIDE SEQUENCE</scope>
    <source>
        <tissue evidence="1">Blood</tissue>
    </source>
</reference>
<evidence type="ECO:0000313" key="1">
    <source>
        <dbReference type="EMBL" id="KAI1883918.1"/>
    </source>
</evidence>
<name>A0A8T3CMY9_9TELE</name>
<proteinExistence type="predicted"/>
<dbReference type="EMBL" id="JAERUA010000022">
    <property type="protein sequence ID" value="KAI1883918.1"/>
    <property type="molecule type" value="Genomic_DNA"/>
</dbReference>
<comment type="caution">
    <text evidence="1">The sequence shown here is derived from an EMBL/GenBank/DDBJ whole genome shotgun (WGS) entry which is preliminary data.</text>
</comment>
<organism evidence="1 2">
    <name type="scientific">Albula goreensis</name>
    <dbReference type="NCBI Taxonomy" id="1534307"/>
    <lineage>
        <taxon>Eukaryota</taxon>
        <taxon>Metazoa</taxon>
        <taxon>Chordata</taxon>
        <taxon>Craniata</taxon>
        <taxon>Vertebrata</taxon>
        <taxon>Euteleostomi</taxon>
        <taxon>Actinopterygii</taxon>
        <taxon>Neopterygii</taxon>
        <taxon>Teleostei</taxon>
        <taxon>Albuliformes</taxon>
        <taxon>Albulidae</taxon>
        <taxon>Albula</taxon>
    </lineage>
</organism>
<keyword evidence="2" id="KW-1185">Reference proteome</keyword>
<evidence type="ECO:0000313" key="2">
    <source>
        <dbReference type="Proteomes" id="UP000829720"/>
    </source>
</evidence>
<dbReference type="Proteomes" id="UP000829720">
    <property type="component" value="Unassembled WGS sequence"/>
</dbReference>
<accession>A0A8T3CMY9</accession>
<protein>
    <submittedName>
        <fullName evidence="1">Uncharacterized protein</fullName>
    </submittedName>
</protein>
<gene>
    <name evidence="1" type="ORF">AGOR_G00221030</name>
</gene>
<dbReference type="AlphaFoldDB" id="A0A8T3CMY9"/>
<sequence>MKAVDKTPTASPPQLNPLPLHKARLFQCAVEHARSALNVLFKCVKEEDCELRQPPKESHSHGDLHQLIIHKSATINLWTYWVDESNICTQTVEVPFRANQNRLRIRFHYGKHTNFPRNSGAFSAFKTDGQTA</sequence>